<feature type="domain" description="Cadherin-like beta-sandwich-like" evidence="2">
    <location>
        <begin position="583"/>
        <end position="661"/>
    </location>
</feature>
<dbReference type="EMBL" id="SMRT01000008">
    <property type="protein sequence ID" value="TDF96362.1"/>
    <property type="molecule type" value="Genomic_DNA"/>
</dbReference>
<dbReference type="Pfam" id="PF12733">
    <property type="entry name" value="Cadherin-like"/>
    <property type="match status" value="2"/>
</dbReference>
<accession>A0A4R5KMA6</accession>
<dbReference type="RefSeq" id="WP_133230725.1">
    <property type="nucleotide sequence ID" value="NZ_SMRT01000008.1"/>
</dbReference>
<keyword evidence="1" id="KW-0732">Signal</keyword>
<dbReference type="InterPro" id="IPR025883">
    <property type="entry name" value="Cadherin-like_domain"/>
</dbReference>
<proteinExistence type="predicted"/>
<evidence type="ECO:0000313" key="4">
    <source>
        <dbReference type="Proteomes" id="UP000295636"/>
    </source>
</evidence>
<feature type="chain" id="PRO_5038795503" evidence="1">
    <location>
        <begin position="29"/>
        <end position="798"/>
    </location>
</feature>
<feature type="signal peptide" evidence="1">
    <location>
        <begin position="1"/>
        <end position="28"/>
    </location>
</feature>
<comment type="caution">
    <text evidence="3">The sequence shown here is derived from an EMBL/GenBank/DDBJ whole genome shotgun (WGS) entry which is preliminary data.</text>
</comment>
<evidence type="ECO:0000259" key="2">
    <source>
        <dbReference type="Pfam" id="PF12733"/>
    </source>
</evidence>
<name>A0A4R5KMA6_9BACL</name>
<keyword evidence="4" id="KW-1185">Reference proteome</keyword>
<protein>
    <submittedName>
        <fullName evidence="3">Cadherin-like beta sandwich domain-containing protein</fullName>
    </submittedName>
</protein>
<gene>
    <name evidence="3" type="ORF">E1757_18470</name>
</gene>
<sequence>MYALQKRGKLLIWSVLILIVLYAGLAHAFTAQAEEQVKVNLSVPIHYWNSVDPVEGYEISLKWYGDGWIPWDGQPSNIDGNITYNDLMPGYPYRLMIMKNGYYQYDEFFYLTSSRTIPVTLIPMTEPHDLSFMDEDMTAGQLSGYLEWTAPDISEGAYTHFGVYFVDKEDQIIGTIVHEAGKDEHDSYRVFDTLLIDMPIPAGAQKLRVYKYTEGDPSSLRATPAETYIWDLPTALPQKITMIDNDPAPGEINGTVYWDPADGDTGDSEYVLLRTYYSDVTPEEMEIVGSVPSGQYSYPIRESFYEYPRLYYIALSKNGYMSNLVAPVAISDNISEQPGLSGEVDPEITAPGNPVFTDLDSAANQIGGTLSWTYPEYRDNFEVYFLNVNNQVVGSLISAYFDFFSGYGSGTDSFFYSVRIPDHTPIPAGATHLGVYMKNIYVEGEFPELSKPAVVPINDLIPPKSQNADLAALTTDPAITLTPSFSSSVKDYTATVSSSVYSIKVSAKAADAHATVVINGAVVPSEKTVEVNLVQGQNPIPIIVTAEDGMTTKNYNLLIIKNAPLSADTQLGSLTLGGGFSLTPGFSRNEPNYTTEVSSVTTSITVTAAVYDSRSRVRINNSAESVSVTEVVYLNGSVTPVTITVKAQDGTIGTYSILVKRPVLAIGSGSGAFNGSRLEGISSGTTVDALLSRLTLPSGITAKVTDRATGATIGKEALIDSSMKLVLLDGIGSTVSAYEVKLLGDMIREATGAQPGSKLQFGQLIQFITSPNKTDLTGDGQFNAADVRKVLLELAPVK</sequence>
<evidence type="ECO:0000256" key="1">
    <source>
        <dbReference type="SAM" id="SignalP"/>
    </source>
</evidence>
<organism evidence="3 4">
    <name type="scientific">Paenibacillus piri</name>
    <dbReference type="NCBI Taxonomy" id="2547395"/>
    <lineage>
        <taxon>Bacteria</taxon>
        <taxon>Bacillati</taxon>
        <taxon>Bacillota</taxon>
        <taxon>Bacilli</taxon>
        <taxon>Bacillales</taxon>
        <taxon>Paenibacillaceae</taxon>
        <taxon>Paenibacillus</taxon>
    </lineage>
</organism>
<dbReference type="AlphaFoldDB" id="A0A4R5KMA6"/>
<feature type="domain" description="Cadherin-like beta-sandwich-like" evidence="2">
    <location>
        <begin position="478"/>
        <end position="560"/>
    </location>
</feature>
<dbReference type="Proteomes" id="UP000295636">
    <property type="component" value="Unassembled WGS sequence"/>
</dbReference>
<reference evidence="3 4" key="1">
    <citation type="submission" date="2019-03" db="EMBL/GenBank/DDBJ databases">
        <title>This is whole genome sequence of Paenibacillus sp MS74 strain.</title>
        <authorList>
            <person name="Trinh H.N."/>
        </authorList>
    </citation>
    <scope>NUCLEOTIDE SEQUENCE [LARGE SCALE GENOMIC DNA]</scope>
    <source>
        <strain evidence="3 4">MS74</strain>
    </source>
</reference>
<dbReference type="OrthoDB" id="1688691at2"/>
<evidence type="ECO:0000313" key="3">
    <source>
        <dbReference type="EMBL" id="TDF96362.1"/>
    </source>
</evidence>